<comment type="caution">
    <text evidence="2">The sequence shown here is derived from an EMBL/GenBank/DDBJ whole genome shotgun (WGS) entry which is preliminary data.</text>
</comment>
<dbReference type="EMBL" id="VSSQ01023897">
    <property type="protein sequence ID" value="MPM71098.1"/>
    <property type="molecule type" value="Genomic_DNA"/>
</dbReference>
<sequence length="302" mass="31389">MAAHLAQPAVRGTQHRADPLALRVQGGAPRLGGEILGHHLTEVGRDLIAAGGAPAHRSAVVHEDDRTHDMVSQGLGVAIDIVGPADQRAVRLLVVADEGDRGLVAAEGGSGERQPAGGMPERVPDRIAPAARITRVVNLVEDHQRGGGQRHRLVVPGAHGHACVGDRDTIELARAPTAGAGARRIELNTHLGGCVRPLGLQVLGRHDDDDPADGLGVEQFRGDAQREGRLACSRCGHSQEVAGIAVAIDLQRRGLPGTQPRGRTPRSALREGRREPAEGCAAHECTAVAGSMVSTLGSDIGS</sequence>
<evidence type="ECO:0000256" key="1">
    <source>
        <dbReference type="SAM" id="MobiDB-lite"/>
    </source>
</evidence>
<organism evidence="2">
    <name type="scientific">bioreactor metagenome</name>
    <dbReference type="NCBI Taxonomy" id="1076179"/>
    <lineage>
        <taxon>unclassified sequences</taxon>
        <taxon>metagenomes</taxon>
        <taxon>ecological metagenomes</taxon>
    </lineage>
</organism>
<dbReference type="AlphaFoldDB" id="A0A645C190"/>
<gene>
    <name evidence="2" type="ORF">SDC9_118061</name>
</gene>
<feature type="region of interest" description="Disordered" evidence="1">
    <location>
        <begin position="253"/>
        <end position="276"/>
    </location>
</feature>
<protein>
    <submittedName>
        <fullName evidence="2">Uncharacterized protein</fullName>
    </submittedName>
</protein>
<reference evidence="2" key="1">
    <citation type="submission" date="2019-08" db="EMBL/GenBank/DDBJ databases">
        <authorList>
            <person name="Kucharzyk K."/>
            <person name="Murdoch R.W."/>
            <person name="Higgins S."/>
            <person name="Loffler F."/>
        </authorList>
    </citation>
    <scope>NUCLEOTIDE SEQUENCE</scope>
</reference>
<evidence type="ECO:0000313" key="2">
    <source>
        <dbReference type="EMBL" id="MPM71098.1"/>
    </source>
</evidence>
<proteinExistence type="predicted"/>
<accession>A0A645C190</accession>
<name>A0A645C190_9ZZZZ</name>
<feature type="region of interest" description="Disordered" evidence="1">
    <location>
        <begin position="104"/>
        <end position="123"/>
    </location>
</feature>